<accession>A0A9D6V9M3</accession>
<organism evidence="2 3">
    <name type="scientific">Desulfomonile tiedjei</name>
    <dbReference type="NCBI Taxonomy" id="2358"/>
    <lineage>
        <taxon>Bacteria</taxon>
        <taxon>Pseudomonadati</taxon>
        <taxon>Thermodesulfobacteriota</taxon>
        <taxon>Desulfomonilia</taxon>
        <taxon>Desulfomonilales</taxon>
        <taxon>Desulfomonilaceae</taxon>
        <taxon>Desulfomonile</taxon>
    </lineage>
</organism>
<evidence type="ECO:0000313" key="2">
    <source>
        <dbReference type="EMBL" id="MBI5252476.1"/>
    </source>
</evidence>
<dbReference type="InterPro" id="IPR018649">
    <property type="entry name" value="SHOCT"/>
</dbReference>
<comment type="caution">
    <text evidence="2">The sequence shown here is derived from an EMBL/GenBank/DDBJ whole genome shotgun (WGS) entry which is preliminary data.</text>
</comment>
<dbReference type="Pfam" id="PF09851">
    <property type="entry name" value="SHOCT"/>
    <property type="match status" value="1"/>
</dbReference>
<evidence type="ECO:0000313" key="3">
    <source>
        <dbReference type="Proteomes" id="UP000807825"/>
    </source>
</evidence>
<sequence>MWLWPLLLIVLIIALIVFLGRRYSARNFSSPDAGTDQSTETALDILKKRYAKGEITKDEFDRMKKDIVS</sequence>
<dbReference type="EMBL" id="JACRDE010000611">
    <property type="protein sequence ID" value="MBI5252476.1"/>
    <property type="molecule type" value="Genomic_DNA"/>
</dbReference>
<protein>
    <submittedName>
        <fullName evidence="2">SHOCT domain-containing protein</fullName>
    </submittedName>
</protein>
<feature type="domain" description="SHOCT" evidence="1">
    <location>
        <begin position="41"/>
        <end position="67"/>
    </location>
</feature>
<gene>
    <name evidence="2" type="ORF">HY912_23525</name>
</gene>
<name>A0A9D6V9M3_9BACT</name>
<reference evidence="2" key="1">
    <citation type="submission" date="2020-07" db="EMBL/GenBank/DDBJ databases">
        <title>Huge and variable diversity of episymbiotic CPR bacteria and DPANN archaea in groundwater ecosystems.</title>
        <authorList>
            <person name="He C.Y."/>
            <person name="Keren R."/>
            <person name="Whittaker M."/>
            <person name="Farag I.F."/>
            <person name="Doudna J."/>
            <person name="Cate J.H.D."/>
            <person name="Banfield J.F."/>
        </authorList>
    </citation>
    <scope>NUCLEOTIDE SEQUENCE</scope>
    <source>
        <strain evidence="2">NC_groundwater_1664_Pr3_B-0.1um_52_9</strain>
    </source>
</reference>
<dbReference type="AlphaFoldDB" id="A0A9D6V9M3"/>
<dbReference type="Proteomes" id="UP000807825">
    <property type="component" value="Unassembled WGS sequence"/>
</dbReference>
<proteinExistence type="predicted"/>
<evidence type="ECO:0000259" key="1">
    <source>
        <dbReference type="Pfam" id="PF09851"/>
    </source>
</evidence>